<dbReference type="AlphaFoldDB" id="A0A4S8MMN1"/>
<protein>
    <recommendedName>
        <fullName evidence="3">hAT-like transposase RNase-H fold domain-containing protein</fullName>
    </recommendedName>
</protein>
<evidence type="ECO:0000313" key="2">
    <source>
        <dbReference type="Proteomes" id="UP000297245"/>
    </source>
</evidence>
<sequence length="110" mass="12563">MKREMVSMSDVIQEGIEKLESYMEQISDIPAYTLAMIINPNIKLRWHQQHAQDCVGAIKEMFITELRRYRSAGSVATPRRPVLSDTQDDLDANTILGLDITISKPQICNR</sequence>
<reference evidence="1 2" key="1">
    <citation type="journal article" date="2019" name="Nat. Ecol. Evol.">
        <title>Megaphylogeny resolves global patterns of mushroom evolution.</title>
        <authorList>
            <person name="Varga T."/>
            <person name="Krizsan K."/>
            <person name="Foldi C."/>
            <person name="Dima B."/>
            <person name="Sanchez-Garcia M."/>
            <person name="Sanchez-Ramirez S."/>
            <person name="Szollosi G.J."/>
            <person name="Szarkandi J.G."/>
            <person name="Papp V."/>
            <person name="Albert L."/>
            <person name="Andreopoulos W."/>
            <person name="Angelini C."/>
            <person name="Antonin V."/>
            <person name="Barry K.W."/>
            <person name="Bougher N.L."/>
            <person name="Buchanan P."/>
            <person name="Buyck B."/>
            <person name="Bense V."/>
            <person name="Catcheside P."/>
            <person name="Chovatia M."/>
            <person name="Cooper J."/>
            <person name="Damon W."/>
            <person name="Desjardin D."/>
            <person name="Finy P."/>
            <person name="Geml J."/>
            <person name="Haridas S."/>
            <person name="Hughes K."/>
            <person name="Justo A."/>
            <person name="Karasinski D."/>
            <person name="Kautmanova I."/>
            <person name="Kiss B."/>
            <person name="Kocsube S."/>
            <person name="Kotiranta H."/>
            <person name="LaButti K.M."/>
            <person name="Lechner B.E."/>
            <person name="Liimatainen K."/>
            <person name="Lipzen A."/>
            <person name="Lukacs Z."/>
            <person name="Mihaltcheva S."/>
            <person name="Morgado L.N."/>
            <person name="Niskanen T."/>
            <person name="Noordeloos M.E."/>
            <person name="Ohm R.A."/>
            <person name="Ortiz-Santana B."/>
            <person name="Ovrebo C."/>
            <person name="Racz N."/>
            <person name="Riley R."/>
            <person name="Savchenko A."/>
            <person name="Shiryaev A."/>
            <person name="Soop K."/>
            <person name="Spirin V."/>
            <person name="Szebenyi C."/>
            <person name="Tomsovsky M."/>
            <person name="Tulloss R.E."/>
            <person name="Uehling J."/>
            <person name="Grigoriev I.V."/>
            <person name="Vagvolgyi C."/>
            <person name="Papp T."/>
            <person name="Martin F.M."/>
            <person name="Miettinen O."/>
            <person name="Hibbett D.S."/>
            <person name="Nagy L.G."/>
        </authorList>
    </citation>
    <scope>NUCLEOTIDE SEQUENCE [LARGE SCALE GENOMIC DNA]</scope>
    <source>
        <strain evidence="1 2">CBS 962.96</strain>
    </source>
</reference>
<dbReference type="Proteomes" id="UP000297245">
    <property type="component" value="Unassembled WGS sequence"/>
</dbReference>
<dbReference type="EMBL" id="ML179059">
    <property type="protein sequence ID" value="THV04125.1"/>
    <property type="molecule type" value="Genomic_DNA"/>
</dbReference>
<keyword evidence="2" id="KW-1185">Reference proteome</keyword>
<accession>A0A4S8MMN1</accession>
<gene>
    <name evidence="1" type="ORF">K435DRAFT_211908</name>
</gene>
<organism evidence="1 2">
    <name type="scientific">Dendrothele bispora (strain CBS 962.96)</name>
    <dbReference type="NCBI Taxonomy" id="1314807"/>
    <lineage>
        <taxon>Eukaryota</taxon>
        <taxon>Fungi</taxon>
        <taxon>Dikarya</taxon>
        <taxon>Basidiomycota</taxon>
        <taxon>Agaricomycotina</taxon>
        <taxon>Agaricomycetes</taxon>
        <taxon>Agaricomycetidae</taxon>
        <taxon>Agaricales</taxon>
        <taxon>Agaricales incertae sedis</taxon>
        <taxon>Dendrothele</taxon>
    </lineage>
</organism>
<evidence type="ECO:0008006" key="3">
    <source>
        <dbReference type="Google" id="ProtNLM"/>
    </source>
</evidence>
<name>A0A4S8MMN1_DENBC</name>
<dbReference type="OrthoDB" id="3172935at2759"/>
<evidence type="ECO:0000313" key="1">
    <source>
        <dbReference type="EMBL" id="THV04125.1"/>
    </source>
</evidence>
<proteinExistence type="predicted"/>